<feature type="domain" description="Mub B2-like" evidence="5">
    <location>
        <begin position="441"/>
        <end position="533"/>
    </location>
</feature>
<evidence type="ECO:0000256" key="2">
    <source>
        <dbReference type="SAM" id="MobiDB-lite"/>
    </source>
</evidence>
<feature type="domain" description="MucBP" evidence="3">
    <location>
        <begin position="283"/>
        <end position="346"/>
    </location>
</feature>
<feature type="domain" description="MucBP" evidence="3">
    <location>
        <begin position="537"/>
        <end position="599"/>
    </location>
</feature>
<dbReference type="Pfam" id="PF17965">
    <property type="entry name" value="MucBP_2"/>
    <property type="match status" value="1"/>
</dbReference>
<reference evidence="6 7" key="1">
    <citation type="journal article" date="2023" name="Int. J. Syst. Evol. Microbiol.">
        <title>Lactiplantibacillus brownii sp. nov., a novel psychrotolerant species isolated from sauerkraut.</title>
        <authorList>
            <person name="Heng Y.C."/>
            <person name="Silvaraju S."/>
            <person name="Lee J.K.Y."/>
            <person name="Kittelmann S."/>
        </authorList>
    </citation>
    <scope>NUCLEOTIDE SEQUENCE [LARGE SCALE GENOMIC DNA]</scope>
    <source>
        <strain evidence="6 7">WILCCON 0030</strain>
    </source>
</reference>
<protein>
    <submittedName>
        <fullName evidence="6">MucBP domain-containing protein</fullName>
    </submittedName>
</protein>
<dbReference type="EMBL" id="JAVCWF010000001">
    <property type="protein sequence ID" value="MDQ7938242.1"/>
    <property type="molecule type" value="Genomic_DNA"/>
</dbReference>
<organism evidence="6 7">
    <name type="scientific">Lactiplantibacillus brownii</name>
    <dbReference type="NCBI Taxonomy" id="3069269"/>
    <lineage>
        <taxon>Bacteria</taxon>
        <taxon>Bacillati</taxon>
        <taxon>Bacillota</taxon>
        <taxon>Bacilli</taxon>
        <taxon>Lactobacillales</taxon>
        <taxon>Lactobacillaceae</taxon>
        <taxon>Lactiplantibacillus</taxon>
    </lineage>
</organism>
<evidence type="ECO:0000313" key="6">
    <source>
        <dbReference type="EMBL" id="MDQ7938242.1"/>
    </source>
</evidence>
<dbReference type="Pfam" id="PF06458">
    <property type="entry name" value="MucBP"/>
    <property type="match status" value="3"/>
</dbReference>
<keyword evidence="1" id="KW-0677">Repeat</keyword>
<dbReference type="Pfam" id="PF17966">
    <property type="entry name" value="Muc_B2"/>
    <property type="match status" value="1"/>
</dbReference>
<comment type="caution">
    <text evidence="6">The sequence shown here is derived from an EMBL/GenBank/DDBJ whole genome shotgun (WGS) entry which is preliminary data.</text>
</comment>
<feature type="domain" description="Mucin binding" evidence="4">
    <location>
        <begin position="355"/>
        <end position="424"/>
    </location>
</feature>
<dbReference type="InterPro" id="IPR009459">
    <property type="entry name" value="MucBP_dom"/>
</dbReference>
<dbReference type="InterPro" id="IPR041558">
    <property type="entry name" value="MucBP_2"/>
</dbReference>
<evidence type="ECO:0000313" key="7">
    <source>
        <dbReference type="Proteomes" id="UP001227831"/>
    </source>
</evidence>
<dbReference type="InterPro" id="IPR041495">
    <property type="entry name" value="Mub_B2"/>
</dbReference>
<evidence type="ECO:0000259" key="5">
    <source>
        <dbReference type="Pfam" id="PF17966"/>
    </source>
</evidence>
<feature type="region of interest" description="Disordered" evidence="2">
    <location>
        <begin position="608"/>
        <end position="640"/>
    </location>
</feature>
<gene>
    <name evidence="6" type="ORF">RA086_11540</name>
</gene>
<dbReference type="Gene3D" id="3.10.20.320">
    <property type="entry name" value="Putative peptidoglycan bound protein (lpxtg motif)"/>
    <property type="match status" value="3"/>
</dbReference>
<dbReference type="RefSeq" id="WP_308703933.1">
    <property type="nucleotide sequence ID" value="NZ_JAVCWF010000001.1"/>
</dbReference>
<evidence type="ECO:0000256" key="1">
    <source>
        <dbReference type="ARBA" id="ARBA00022737"/>
    </source>
</evidence>
<dbReference type="Gene3D" id="2.60.40.4300">
    <property type="match status" value="1"/>
</dbReference>
<evidence type="ECO:0000259" key="4">
    <source>
        <dbReference type="Pfam" id="PF17965"/>
    </source>
</evidence>
<proteinExistence type="predicted"/>
<dbReference type="Gene3D" id="3.10.20.470">
    <property type="match status" value="1"/>
</dbReference>
<name>A0ABU1ACV0_9LACO</name>
<evidence type="ECO:0000259" key="3">
    <source>
        <dbReference type="Pfam" id="PF06458"/>
    </source>
</evidence>
<dbReference type="Proteomes" id="UP001227831">
    <property type="component" value="Unassembled WGS sequence"/>
</dbReference>
<feature type="domain" description="MucBP" evidence="3">
    <location>
        <begin position="211"/>
        <end position="274"/>
    </location>
</feature>
<sequence length="767" mass="82123">MSEANLEPLTQIDPSTISFVNLASVFRGGGYQHNPNGLTNAQLAQLAPWLTAIDNNDLTSKRMDFSDGSLTDLSSLRDFKKPVYIIVGGQSIDVSQPVPMVIGQPADFTATPLTGIEGENLTSRYATTWSGSEVTATQLMKQTPLVSLGNGEFEIPTVYNNGNWFSYGLHGVPYTAANSTGYIGITYPDGVQFVYDVMVYQAVNWEIAPSVTLNFVDQADQPIATAMTKTSPKIGDSYDFSNLARVAGYTFLPKASSTTTGHYMQAPQTLSFVFEKAVPAGGITVNYVDPDGKIIAPATMIKGNVGDPYTTTPATVAHYTYRQVLPTSTPATGTLALAAGTVTYEYVPDAVNRIINYVDTTTGKTLTSTTLTGAYQSAAQNPTLAAIQGYEAAGYRLVSNDFPATGSVFDSATLTKTYTVALAHRIDQLKVGDTLPTGMSLSHPVTRTITYHYADGQTAAPSVTQQVMFTRTATIDRVTAATTYSNWTAMGAASLPAVPSPMITGYQPDLAQINTMPVTATSADSTETVVYRPALSKVTVNYYLAGTKQALAPMSVLTGIVGQPYQITAPAIKGYTLATQSSEMMGHYATTDATVTFYYLPVHSTTTTTPVKKPAKRPTPAKKVTPAKQGTPAKKLTSVKWTKPETRSVATFTPVKSAHSVEQPVKKVTPTKLVKPVVQPVRSIATKSVKSGTTVMTQPAMIKPTSQASTSVKLTSQQHLRTTKQLPVPMTKEKLPQTSEQQPKTIWGLLGLTIFGLLGGLRKHKIL</sequence>
<keyword evidence="7" id="KW-1185">Reference proteome</keyword>
<accession>A0ABU1ACV0</accession>